<reference evidence="3" key="1">
    <citation type="submission" date="2021-04" db="EMBL/GenBank/DDBJ databases">
        <title>Oceanospirillales bacteria with DddD are important DMSP degraders in coastal seawater.</title>
        <authorList>
            <person name="Liu J."/>
        </authorList>
    </citation>
    <scope>NUCLEOTIDE SEQUENCE</scope>
    <source>
        <strain evidence="3">D13-4</strain>
    </source>
</reference>
<dbReference type="RefSeq" id="WP_255839043.1">
    <property type="nucleotide sequence ID" value="NZ_CP073346.1"/>
</dbReference>
<dbReference type="EMBL" id="CP073346">
    <property type="protein sequence ID" value="UTW08413.1"/>
    <property type="molecule type" value="Genomic_DNA"/>
</dbReference>
<feature type="domain" description="Chalcone isomerase" evidence="2">
    <location>
        <begin position="25"/>
        <end position="184"/>
    </location>
</feature>
<evidence type="ECO:0000313" key="4">
    <source>
        <dbReference type="Proteomes" id="UP001059672"/>
    </source>
</evidence>
<protein>
    <submittedName>
        <fullName evidence="3">Chalcone isomerase family protein</fullName>
    </submittedName>
</protein>
<feature type="chain" id="PRO_5046879732" evidence="1">
    <location>
        <begin position="20"/>
        <end position="189"/>
    </location>
</feature>
<dbReference type="Gene3D" id="3.50.70.10">
    <property type="match status" value="1"/>
</dbReference>
<keyword evidence="1" id="KW-0732">Signal</keyword>
<name>A0ABY5H7W5_9PSED</name>
<dbReference type="InterPro" id="IPR016087">
    <property type="entry name" value="Chalcone_isomerase"/>
</dbReference>
<accession>A0ABY5H7W5</accession>
<keyword evidence="3" id="KW-0413">Isomerase</keyword>
<dbReference type="InterPro" id="IPR036298">
    <property type="entry name" value="Chalcone_isomerase_sf"/>
</dbReference>
<evidence type="ECO:0000256" key="1">
    <source>
        <dbReference type="SAM" id="SignalP"/>
    </source>
</evidence>
<dbReference type="Proteomes" id="UP001059672">
    <property type="component" value="Chromosome"/>
</dbReference>
<dbReference type="GO" id="GO:0016853">
    <property type="term" value="F:isomerase activity"/>
    <property type="evidence" value="ECO:0007669"/>
    <property type="project" value="UniProtKB-KW"/>
</dbReference>
<proteinExistence type="predicted"/>
<dbReference type="SUPFAM" id="SSF54626">
    <property type="entry name" value="Chalcone isomerase"/>
    <property type="match status" value="1"/>
</dbReference>
<gene>
    <name evidence="3" type="ORF">KDW96_03550</name>
</gene>
<evidence type="ECO:0000259" key="2">
    <source>
        <dbReference type="Pfam" id="PF16036"/>
    </source>
</evidence>
<sequence>MLRPLALSALLLLSPTLFASDQERLRQADFPAQRALEQTRLELKNQAVLNYLWLDVYAAALYTEPRLRPAQATASQSSKRLELYYFRDIERDDLIEAAWVTLRRQHAAATLERLRPGLDALHSNFRDIRPGDRYALNYSPRAGLSLEHNGVTVFTSDDAELASAYLGIWLAPNGLSEQLRDTLLANPGQ</sequence>
<dbReference type="Pfam" id="PF16036">
    <property type="entry name" value="Chalcone_3"/>
    <property type="match status" value="1"/>
</dbReference>
<organism evidence="3 4">
    <name type="scientific">Pseudomonas benzenivorans</name>
    <dbReference type="NCBI Taxonomy" id="556533"/>
    <lineage>
        <taxon>Bacteria</taxon>
        <taxon>Pseudomonadati</taxon>
        <taxon>Pseudomonadota</taxon>
        <taxon>Gammaproteobacteria</taxon>
        <taxon>Pseudomonadales</taxon>
        <taxon>Pseudomonadaceae</taxon>
        <taxon>Pseudomonas</taxon>
    </lineage>
</organism>
<keyword evidence="4" id="KW-1185">Reference proteome</keyword>
<dbReference type="InterPro" id="IPR016088">
    <property type="entry name" value="Chalcone_isomerase_3-sand"/>
</dbReference>
<evidence type="ECO:0000313" key="3">
    <source>
        <dbReference type="EMBL" id="UTW08413.1"/>
    </source>
</evidence>
<feature type="signal peptide" evidence="1">
    <location>
        <begin position="1"/>
        <end position="19"/>
    </location>
</feature>